<reference evidence="1" key="1">
    <citation type="submission" date="2020-11" db="EMBL/GenBank/DDBJ databases">
        <authorList>
            <person name="Tran Van P."/>
        </authorList>
    </citation>
    <scope>NUCLEOTIDE SEQUENCE</scope>
</reference>
<protein>
    <submittedName>
        <fullName evidence="1">Uncharacterized protein</fullName>
    </submittedName>
</protein>
<dbReference type="EMBL" id="OB663502">
    <property type="protein sequence ID" value="CAD7231427.1"/>
    <property type="molecule type" value="Genomic_DNA"/>
</dbReference>
<sequence>MEPRRPPYGAQHGAYGASYPMTSQPPSSAMGPPTSQPEHPVATVTFYFRKFGRLESKKSAYATHCRSILLSGIIQ</sequence>
<dbReference type="AlphaFoldDB" id="A0A7R8WGT5"/>
<evidence type="ECO:0000313" key="1">
    <source>
        <dbReference type="EMBL" id="CAD7231427.1"/>
    </source>
</evidence>
<gene>
    <name evidence="1" type="ORF">CTOB1V02_LOCUS9274</name>
</gene>
<organism evidence="1">
    <name type="scientific">Cyprideis torosa</name>
    <dbReference type="NCBI Taxonomy" id="163714"/>
    <lineage>
        <taxon>Eukaryota</taxon>
        <taxon>Metazoa</taxon>
        <taxon>Ecdysozoa</taxon>
        <taxon>Arthropoda</taxon>
        <taxon>Crustacea</taxon>
        <taxon>Oligostraca</taxon>
        <taxon>Ostracoda</taxon>
        <taxon>Podocopa</taxon>
        <taxon>Podocopida</taxon>
        <taxon>Cytherocopina</taxon>
        <taxon>Cytheroidea</taxon>
        <taxon>Cytherideidae</taxon>
        <taxon>Cyprideis</taxon>
    </lineage>
</organism>
<accession>A0A7R8WGT5</accession>
<name>A0A7R8WGT5_9CRUS</name>
<proteinExistence type="predicted"/>